<evidence type="ECO:0000313" key="2">
    <source>
        <dbReference type="EMBL" id="KKL03565.1"/>
    </source>
</evidence>
<feature type="region of interest" description="Disordered" evidence="1">
    <location>
        <begin position="1"/>
        <end position="23"/>
    </location>
</feature>
<comment type="caution">
    <text evidence="2">The sequence shown here is derived from an EMBL/GenBank/DDBJ whole genome shotgun (WGS) entry which is preliminary data.</text>
</comment>
<accession>A0A0F9A226</accession>
<protein>
    <submittedName>
        <fullName evidence="2">Uncharacterized protein</fullName>
    </submittedName>
</protein>
<organism evidence="2">
    <name type="scientific">marine sediment metagenome</name>
    <dbReference type="NCBI Taxonomy" id="412755"/>
    <lineage>
        <taxon>unclassified sequences</taxon>
        <taxon>metagenomes</taxon>
        <taxon>ecological metagenomes</taxon>
    </lineage>
</organism>
<dbReference type="AlphaFoldDB" id="A0A0F9A226"/>
<reference evidence="2" key="1">
    <citation type="journal article" date="2015" name="Nature">
        <title>Complex archaea that bridge the gap between prokaryotes and eukaryotes.</title>
        <authorList>
            <person name="Spang A."/>
            <person name="Saw J.H."/>
            <person name="Jorgensen S.L."/>
            <person name="Zaremba-Niedzwiedzka K."/>
            <person name="Martijn J."/>
            <person name="Lind A.E."/>
            <person name="van Eijk R."/>
            <person name="Schleper C."/>
            <person name="Guy L."/>
            <person name="Ettema T.J."/>
        </authorList>
    </citation>
    <scope>NUCLEOTIDE SEQUENCE</scope>
</reference>
<evidence type="ECO:0000256" key="1">
    <source>
        <dbReference type="SAM" id="MobiDB-lite"/>
    </source>
</evidence>
<proteinExistence type="predicted"/>
<dbReference type="EMBL" id="LAZR01044878">
    <property type="protein sequence ID" value="KKL03565.1"/>
    <property type="molecule type" value="Genomic_DNA"/>
</dbReference>
<sequence>MTDAALETRGLGDNMPPEGANPLQDRLAEDHADLISRRDELLASAERTPATVDDEEMNKRFATLAKLLAALVKKTETTRVGEKEFFLAGGRQVDGWFKQITDPVKKAKTSLETRQTEWQRKVAAGRKRHGLAAWTARRCEIGFTASTPTG</sequence>
<gene>
    <name evidence="2" type="ORF">LCGC14_2624880</name>
</gene>
<name>A0A0F9A226_9ZZZZ</name>